<gene>
    <name evidence="1" type="ORF">NQ176_g10688</name>
</gene>
<evidence type="ECO:0000313" key="1">
    <source>
        <dbReference type="EMBL" id="KAJ2965287.1"/>
    </source>
</evidence>
<proteinExistence type="predicted"/>
<dbReference type="EMBL" id="JANJQO010003053">
    <property type="protein sequence ID" value="KAJ2965287.1"/>
    <property type="molecule type" value="Genomic_DNA"/>
</dbReference>
<dbReference type="Proteomes" id="UP001143910">
    <property type="component" value="Unassembled WGS sequence"/>
</dbReference>
<sequence>MHAFITPNTLVDNFPHVQPRGKMFWKYPALSSGFPYPVPWKLIPLNVYLNARIIYTLLTMADVEPIRKYLRAHDVKDPVNFMGLHRPEIPWITQSTPGAMIPVDVVPANVTCTGPMVLSPAAAAETDPELVEWLMLAPTILINLGSTFTYSIAQTERMIATVERLLKQSGLQVLWKYNISPPVASEYNWQRAVKGLTDTGRVRVLSWISVDPPALLQSGHIAAFVSHGGAGGFHEAIEAGVPTVVLPMWVDLYNFARLTEQIGVGLWACQDTSPHYDEDCLGAAIMRVSDGGPESAAMRAKVKELSRRVKLNPGRDIAADVVAKLAALQRLENNEGGLCK</sequence>
<organism evidence="1 2">
    <name type="scientific">Zarea fungicola</name>
    <dbReference type="NCBI Taxonomy" id="93591"/>
    <lineage>
        <taxon>Eukaryota</taxon>
        <taxon>Fungi</taxon>
        <taxon>Dikarya</taxon>
        <taxon>Ascomycota</taxon>
        <taxon>Pezizomycotina</taxon>
        <taxon>Sordariomycetes</taxon>
        <taxon>Hypocreomycetidae</taxon>
        <taxon>Hypocreales</taxon>
        <taxon>Cordycipitaceae</taxon>
        <taxon>Zarea</taxon>
    </lineage>
</organism>
<reference evidence="1" key="1">
    <citation type="submission" date="2022-08" db="EMBL/GenBank/DDBJ databases">
        <title>Genome Sequence of Lecanicillium fungicola.</title>
        <authorList>
            <person name="Buettner E."/>
        </authorList>
    </citation>
    <scope>NUCLEOTIDE SEQUENCE</scope>
    <source>
        <strain evidence="1">Babe33</strain>
    </source>
</reference>
<name>A0ACC1ME39_9HYPO</name>
<comment type="caution">
    <text evidence="1">The sequence shown here is derived from an EMBL/GenBank/DDBJ whole genome shotgun (WGS) entry which is preliminary data.</text>
</comment>
<accession>A0ACC1ME39</accession>
<keyword evidence="2" id="KW-1185">Reference proteome</keyword>
<evidence type="ECO:0000313" key="2">
    <source>
        <dbReference type="Proteomes" id="UP001143910"/>
    </source>
</evidence>
<protein>
    <submittedName>
        <fullName evidence="1">Uncharacterized protein</fullName>
    </submittedName>
</protein>